<dbReference type="GO" id="GO:0016853">
    <property type="term" value="F:isomerase activity"/>
    <property type="evidence" value="ECO:0007669"/>
    <property type="project" value="UniProtKB-KW"/>
</dbReference>
<keyword evidence="2" id="KW-0413">Isomerase</keyword>
<gene>
    <name evidence="2" type="ORF">VB854_22350</name>
</gene>
<dbReference type="RefSeq" id="WP_323219660.1">
    <property type="nucleotide sequence ID" value="NZ_JAYGHT010000136.1"/>
</dbReference>
<accession>A0ABU5U6D1</accession>
<proteinExistence type="predicted"/>
<keyword evidence="3" id="KW-1185">Reference proteome</keyword>
<sequence length="336" mass="38129">MSNSKSLPDIYLSFFMFTANMKPDDLEYREIIVKHIKKLKSFGYNGFEFPIAPPGDTPNFKKDLKDYTDLRRHLDSQGLKEVKIATNVGATLTFDPSSPDEKTREKALEYLKSRVDITEALNGEILMGPIVVAYGDFPTTDSKEMIWSDQLQELLEIRYKTAQPVLDELGEYAAEKNVKLAIEPITHWETPSFNKLSQVIEFLKGVKSRQVGVVIDSAHEILDGDGPEIFKTQVMKLAEQNRLHYVQVSPPDRGALHTSWLPWNSFLKTILPAYDGPIAIEVFNAIPPFTELMRLSRRKFWIPGEDAENAHPNAYEIADAGIKKTREEIKKVLGIS</sequence>
<dbReference type="PANTHER" id="PTHR12110">
    <property type="entry name" value="HYDROXYPYRUVATE ISOMERASE"/>
    <property type="match status" value="1"/>
</dbReference>
<protein>
    <submittedName>
        <fullName evidence="2">Sugar phosphate isomerase/epimerase family protein</fullName>
    </submittedName>
</protein>
<feature type="domain" description="Xylose isomerase-like TIM barrel" evidence="1">
    <location>
        <begin position="37"/>
        <end position="291"/>
    </location>
</feature>
<dbReference type="Pfam" id="PF01261">
    <property type="entry name" value="AP_endonuc_2"/>
    <property type="match status" value="1"/>
</dbReference>
<evidence type="ECO:0000313" key="2">
    <source>
        <dbReference type="EMBL" id="MEA5521683.1"/>
    </source>
</evidence>
<dbReference type="InterPro" id="IPR050312">
    <property type="entry name" value="IolE/XylAMocC-like"/>
</dbReference>
<name>A0ABU5U6D1_9CYAN</name>
<dbReference type="Proteomes" id="UP001301728">
    <property type="component" value="Unassembled WGS sequence"/>
</dbReference>
<comment type="caution">
    <text evidence="2">The sequence shown here is derived from an EMBL/GenBank/DDBJ whole genome shotgun (WGS) entry which is preliminary data.</text>
</comment>
<dbReference type="InterPro" id="IPR036237">
    <property type="entry name" value="Xyl_isomerase-like_sf"/>
</dbReference>
<dbReference type="SUPFAM" id="SSF51658">
    <property type="entry name" value="Xylose isomerase-like"/>
    <property type="match status" value="1"/>
</dbReference>
<evidence type="ECO:0000313" key="3">
    <source>
        <dbReference type="Proteomes" id="UP001301728"/>
    </source>
</evidence>
<dbReference type="InterPro" id="IPR013022">
    <property type="entry name" value="Xyl_isomerase-like_TIM-brl"/>
</dbReference>
<dbReference type="EMBL" id="JAYGHT010000136">
    <property type="protein sequence ID" value="MEA5521683.1"/>
    <property type="molecule type" value="Genomic_DNA"/>
</dbReference>
<dbReference type="Gene3D" id="3.20.20.150">
    <property type="entry name" value="Divalent-metal-dependent TIM barrel enzymes"/>
    <property type="match status" value="1"/>
</dbReference>
<organism evidence="2 3">
    <name type="scientific">Limnoraphis robusta CCNP1315</name>
    <dbReference type="NCBI Taxonomy" id="3110306"/>
    <lineage>
        <taxon>Bacteria</taxon>
        <taxon>Bacillati</taxon>
        <taxon>Cyanobacteriota</taxon>
        <taxon>Cyanophyceae</taxon>
        <taxon>Oscillatoriophycideae</taxon>
        <taxon>Oscillatoriales</taxon>
        <taxon>Sirenicapillariaceae</taxon>
        <taxon>Limnoraphis</taxon>
    </lineage>
</organism>
<evidence type="ECO:0000259" key="1">
    <source>
        <dbReference type="Pfam" id="PF01261"/>
    </source>
</evidence>
<reference evidence="2 3" key="1">
    <citation type="submission" date="2023-12" db="EMBL/GenBank/DDBJ databases">
        <title>Baltic Sea Cyanobacteria.</title>
        <authorList>
            <person name="Delbaje E."/>
            <person name="Fewer D.P."/>
            <person name="Shishido T.K."/>
        </authorList>
    </citation>
    <scope>NUCLEOTIDE SEQUENCE [LARGE SCALE GENOMIC DNA]</scope>
    <source>
        <strain evidence="2 3">CCNP 1315</strain>
    </source>
</reference>